<dbReference type="SUPFAM" id="SSF52540">
    <property type="entry name" value="P-loop containing nucleoside triphosphate hydrolases"/>
    <property type="match status" value="1"/>
</dbReference>
<dbReference type="AlphaFoldDB" id="A0AAN7P7F3"/>
<sequence>MLRLQIITKSTLNSFLKNSHLTVTLYNNTVKRHFNDISFEEIIDISPSTIKRTLAIHKLNYEEGHTCFMINCPVCQVNVKSMNSPKLYINKTTGTFQCPSCMSHGNWNNFEVYAKLKKTKTKQDFSNLDVVKKYLKDVETTTVPLRSIPEQDFLNICENFQLPTISQSILQHVAIRTDETRSFLYFPLENVLSSTVGYKIMHKCEDGSIQTKIEPSLCTGVLTGKSTKAKDSAVIVPNISDFLILLNQKLANYIVCLPNGLINLPQYILPSLERFNKLTLWFGNDLSSWDSARNFAKKLNEKRCLFIRPTEMQPLPHEAMDRDLKAIIAGAKPIWHKSITTFSSLREDVLSELQNIDKVHGIKWKRFPTLNRLLKGHRKGELTVITGPTGCGKTTFISEYSLDLAMQGVNTLWGSFEIRNVRLAKTMLQQLVGVPLDKNIENFDSYADDFEKLPIYYMTFHGQQSVKIVMEAVEHAQYVHDISHVIIDNLQFMMGVSEDQKSMDRFWKQDLIIGSFRAFATRKNCHVTLVIHPRKERDVDDLTTSSIFGGAKASQEADNILIIQDKSLTLQRGKKYLQIAKNRYSGDIGVMNLEFDKNALSFAPKKKKSVENADVVT</sequence>
<keyword evidence="10" id="KW-0496">Mitochondrion</keyword>
<dbReference type="GO" id="GO:0042645">
    <property type="term" value="C:mitochondrial nucleoid"/>
    <property type="evidence" value="ECO:0007669"/>
    <property type="project" value="UniProtKB-SubCell"/>
</dbReference>
<keyword evidence="13" id="KW-1135">Mitochondrion nucleoid</keyword>
<dbReference type="Gene3D" id="3.40.50.300">
    <property type="entry name" value="P-loop containing nucleotide triphosphate hydrolases"/>
    <property type="match status" value="1"/>
</dbReference>
<keyword evidence="5" id="KW-0378">Hydrolase</keyword>
<keyword evidence="19" id="KW-1185">Reference proteome</keyword>
<feature type="domain" description="SF4 helicase" evidence="17">
    <location>
        <begin position="356"/>
        <end position="609"/>
    </location>
</feature>
<evidence type="ECO:0000256" key="7">
    <source>
        <dbReference type="ARBA" id="ARBA00022840"/>
    </source>
</evidence>
<dbReference type="Pfam" id="PF13481">
    <property type="entry name" value="AAA_25"/>
    <property type="match status" value="1"/>
</dbReference>
<dbReference type="PANTHER" id="PTHR12873:SF0">
    <property type="entry name" value="TWINKLE MTDNA HELICASE"/>
    <property type="match status" value="1"/>
</dbReference>
<dbReference type="GO" id="GO:0006264">
    <property type="term" value="P:mitochondrial DNA replication"/>
    <property type="evidence" value="ECO:0007669"/>
    <property type="project" value="TreeGrafter"/>
</dbReference>
<dbReference type="CDD" id="cd01122">
    <property type="entry name" value="Twinkle_C"/>
    <property type="match status" value="1"/>
</dbReference>
<dbReference type="InterPro" id="IPR027032">
    <property type="entry name" value="Twinkle-like"/>
</dbReference>
<dbReference type="GO" id="GO:0043139">
    <property type="term" value="F:5'-3' DNA helicase activity"/>
    <property type="evidence" value="ECO:0007669"/>
    <property type="project" value="UniProtKB-EC"/>
</dbReference>
<evidence type="ECO:0000256" key="16">
    <source>
        <dbReference type="ARBA" id="ARBA00075597"/>
    </source>
</evidence>
<dbReference type="GO" id="GO:0005743">
    <property type="term" value="C:mitochondrial inner membrane"/>
    <property type="evidence" value="ECO:0007669"/>
    <property type="project" value="UniProtKB-SubCell"/>
</dbReference>
<evidence type="ECO:0000256" key="5">
    <source>
        <dbReference type="ARBA" id="ARBA00022801"/>
    </source>
</evidence>
<evidence type="ECO:0000256" key="3">
    <source>
        <dbReference type="ARBA" id="ARBA00022741"/>
    </source>
</evidence>
<evidence type="ECO:0000313" key="19">
    <source>
        <dbReference type="Proteomes" id="UP001353858"/>
    </source>
</evidence>
<keyword evidence="7" id="KW-0067">ATP-binding</keyword>
<dbReference type="InterPro" id="IPR027417">
    <property type="entry name" value="P-loop_NTPase"/>
</dbReference>
<evidence type="ECO:0000256" key="15">
    <source>
        <dbReference type="ARBA" id="ARBA00048954"/>
    </source>
</evidence>
<keyword evidence="8" id="KW-0809">Transit peptide</keyword>
<dbReference type="PROSITE" id="PS51199">
    <property type="entry name" value="SF4_HELICASE"/>
    <property type="match status" value="1"/>
</dbReference>
<keyword evidence="6" id="KW-0347">Helicase</keyword>
<dbReference type="FunFam" id="3.40.50.300:FF:000845">
    <property type="entry name" value="Mitochondrial helicase twinkle"/>
    <property type="match status" value="1"/>
</dbReference>
<evidence type="ECO:0000313" key="18">
    <source>
        <dbReference type="EMBL" id="KAK4877568.1"/>
    </source>
</evidence>
<dbReference type="EC" id="5.6.2.3" evidence="14"/>
<keyword evidence="4" id="KW-0999">Mitochondrion inner membrane</keyword>
<accession>A0AAN7P7F3</accession>
<gene>
    <name evidence="18" type="ORF">RN001_010074</name>
</gene>
<evidence type="ECO:0000256" key="8">
    <source>
        <dbReference type="ARBA" id="ARBA00022946"/>
    </source>
</evidence>
<organism evidence="18 19">
    <name type="scientific">Aquatica leii</name>
    <dbReference type="NCBI Taxonomy" id="1421715"/>
    <lineage>
        <taxon>Eukaryota</taxon>
        <taxon>Metazoa</taxon>
        <taxon>Ecdysozoa</taxon>
        <taxon>Arthropoda</taxon>
        <taxon>Hexapoda</taxon>
        <taxon>Insecta</taxon>
        <taxon>Pterygota</taxon>
        <taxon>Neoptera</taxon>
        <taxon>Endopterygota</taxon>
        <taxon>Coleoptera</taxon>
        <taxon>Polyphaga</taxon>
        <taxon>Elateriformia</taxon>
        <taxon>Elateroidea</taxon>
        <taxon>Lampyridae</taxon>
        <taxon>Luciolinae</taxon>
        <taxon>Aquatica</taxon>
    </lineage>
</organism>
<dbReference type="GO" id="GO:0005524">
    <property type="term" value="F:ATP binding"/>
    <property type="evidence" value="ECO:0007669"/>
    <property type="project" value="UniProtKB-KW"/>
</dbReference>
<dbReference type="InterPro" id="IPR007694">
    <property type="entry name" value="DNA_helicase_DnaB-like_C"/>
</dbReference>
<dbReference type="GO" id="GO:0016787">
    <property type="term" value="F:hydrolase activity"/>
    <property type="evidence" value="ECO:0007669"/>
    <property type="project" value="UniProtKB-KW"/>
</dbReference>
<evidence type="ECO:0000256" key="9">
    <source>
        <dbReference type="ARBA" id="ARBA00023121"/>
    </source>
</evidence>
<evidence type="ECO:0000256" key="2">
    <source>
        <dbReference type="ARBA" id="ARBA00004637"/>
    </source>
</evidence>
<evidence type="ECO:0000256" key="6">
    <source>
        <dbReference type="ARBA" id="ARBA00022806"/>
    </source>
</evidence>
<keyword evidence="3" id="KW-0547">Nucleotide-binding</keyword>
<comment type="subcellular location">
    <subcellularLocation>
        <location evidence="2">Mitochondrion inner membrane</location>
        <topology evidence="2">Peripheral membrane protein</topology>
    </subcellularLocation>
    <subcellularLocation>
        <location evidence="1">Mitochondrion matrix</location>
        <location evidence="1">Mitochondrion nucleoid</location>
    </subcellularLocation>
</comment>
<dbReference type="Proteomes" id="UP001353858">
    <property type="component" value="Unassembled WGS sequence"/>
</dbReference>
<evidence type="ECO:0000256" key="4">
    <source>
        <dbReference type="ARBA" id="ARBA00022792"/>
    </source>
</evidence>
<evidence type="ECO:0000256" key="13">
    <source>
        <dbReference type="ARBA" id="ARBA00023271"/>
    </source>
</evidence>
<protein>
    <recommendedName>
        <fullName evidence="14">DNA 5'-3' helicase</fullName>
        <ecNumber evidence="14">5.6.2.3</ecNumber>
    </recommendedName>
    <alternativeName>
        <fullName evidence="16">Twinkle protein, mitochondrial</fullName>
    </alternativeName>
</protein>
<comment type="caution">
    <text evidence="18">The sequence shown here is derived from an EMBL/GenBank/DDBJ whole genome shotgun (WGS) entry which is preliminary data.</text>
</comment>
<dbReference type="GO" id="GO:0003697">
    <property type="term" value="F:single-stranded DNA binding"/>
    <property type="evidence" value="ECO:0007669"/>
    <property type="project" value="InterPro"/>
</dbReference>
<evidence type="ECO:0000256" key="12">
    <source>
        <dbReference type="ARBA" id="ARBA00023235"/>
    </source>
</evidence>
<evidence type="ECO:0000256" key="11">
    <source>
        <dbReference type="ARBA" id="ARBA00023136"/>
    </source>
</evidence>
<evidence type="ECO:0000256" key="10">
    <source>
        <dbReference type="ARBA" id="ARBA00023128"/>
    </source>
</evidence>
<dbReference type="PANTHER" id="PTHR12873">
    <property type="entry name" value="T7-LIKE MITOCHONDRIAL DNA HELICASE"/>
    <property type="match status" value="1"/>
</dbReference>
<proteinExistence type="predicted"/>
<dbReference type="EMBL" id="JARPUR010000004">
    <property type="protein sequence ID" value="KAK4877568.1"/>
    <property type="molecule type" value="Genomic_DNA"/>
</dbReference>
<dbReference type="GO" id="GO:0008289">
    <property type="term" value="F:lipid binding"/>
    <property type="evidence" value="ECO:0007669"/>
    <property type="project" value="UniProtKB-KW"/>
</dbReference>
<evidence type="ECO:0000256" key="14">
    <source>
        <dbReference type="ARBA" id="ARBA00044969"/>
    </source>
</evidence>
<reference evidence="19" key="1">
    <citation type="submission" date="2023-01" db="EMBL/GenBank/DDBJ databases">
        <title>Key to firefly adult light organ development and bioluminescence: homeobox transcription factors regulate luciferase expression and transportation to peroxisome.</title>
        <authorList>
            <person name="Fu X."/>
        </authorList>
    </citation>
    <scope>NUCLEOTIDE SEQUENCE [LARGE SCALE GENOMIC DNA]</scope>
</reference>
<evidence type="ECO:0000259" key="17">
    <source>
        <dbReference type="PROSITE" id="PS51199"/>
    </source>
</evidence>
<evidence type="ECO:0000256" key="1">
    <source>
        <dbReference type="ARBA" id="ARBA00004436"/>
    </source>
</evidence>
<name>A0AAN7P7F3_9COLE</name>
<keyword evidence="12" id="KW-0413">Isomerase</keyword>
<keyword evidence="11" id="KW-0472">Membrane</keyword>
<keyword evidence="9" id="KW-0446">Lipid-binding</keyword>
<comment type="catalytic activity">
    <reaction evidence="15">
        <text>ATP + H2O = ADP + phosphate + H(+)</text>
        <dbReference type="Rhea" id="RHEA:13065"/>
        <dbReference type="ChEBI" id="CHEBI:15377"/>
        <dbReference type="ChEBI" id="CHEBI:15378"/>
        <dbReference type="ChEBI" id="CHEBI:30616"/>
        <dbReference type="ChEBI" id="CHEBI:43474"/>
        <dbReference type="ChEBI" id="CHEBI:456216"/>
        <dbReference type="EC" id="5.6.2.3"/>
    </reaction>
</comment>